<evidence type="ECO:0000259" key="9">
    <source>
        <dbReference type="Pfam" id="PF00551"/>
    </source>
</evidence>
<dbReference type="InterPro" id="IPR041711">
    <property type="entry name" value="Met-tRNA-FMT_N"/>
</dbReference>
<evidence type="ECO:0000256" key="8">
    <source>
        <dbReference type="HAMAP-Rule" id="MF_00182"/>
    </source>
</evidence>
<proteinExistence type="inferred from homology"/>
<dbReference type="AlphaFoldDB" id="A0A150LB56"/>
<dbReference type="InterPro" id="IPR005794">
    <property type="entry name" value="Fmt"/>
</dbReference>
<protein>
    <recommendedName>
        <fullName evidence="4 8">Methionyl-tRNA formyltransferase</fullName>
        <ecNumber evidence="3 8">2.1.2.9</ecNumber>
    </recommendedName>
</protein>
<keyword evidence="6 8" id="KW-0648">Protein biosynthesis</keyword>
<evidence type="ECO:0000256" key="7">
    <source>
        <dbReference type="ARBA" id="ARBA00048558"/>
    </source>
</evidence>
<dbReference type="InterPro" id="IPR044135">
    <property type="entry name" value="Met-tRNA-FMT_C"/>
</dbReference>
<sequence>MTRIVFMGTPDFSVPILERLLQAEYEVVGVVTQPDRPAGRKQLPKAPPVKRLAEKYGIPVFQPEKIKEKEALERIFSWQPDLIITAAYGQIIPKALLDFPKHGCINVHASLLPELRGGAPIHHAILQGKKKTGVTIMYMVEKLDAGDILAQAEVEIGERDHVGILHDKLSEKGAELLLSTLPKLLKGEITPVPQEEEKATYAYNIKREEERIDWSKGGEEVYNRIRGLHPWPVAYTTLGGKPLKIWWGEKVSFQAREKAEPGTVVAVEKDGFIVATGDEVFIKVTEIQPAGKKRMPAEQFLRGHKQELAAGTKLGDG</sequence>
<dbReference type="Proteomes" id="UP000075683">
    <property type="component" value="Unassembled WGS sequence"/>
</dbReference>
<dbReference type="GO" id="GO:0004479">
    <property type="term" value="F:methionyl-tRNA formyltransferase activity"/>
    <property type="evidence" value="ECO:0007669"/>
    <property type="project" value="UniProtKB-UniRule"/>
</dbReference>
<dbReference type="RefSeq" id="WP_061569976.1">
    <property type="nucleotide sequence ID" value="NZ_LQYT01000130.1"/>
</dbReference>
<feature type="domain" description="Formyl transferase C-terminal" evidence="10">
    <location>
        <begin position="204"/>
        <end position="304"/>
    </location>
</feature>
<dbReference type="EC" id="2.1.2.9" evidence="3 8"/>
<feature type="domain" description="Formyl transferase N-terminal" evidence="9">
    <location>
        <begin position="3"/>
        <end position="180"/>
    </location>
</feature>
<evidence type="ECO:0000256" key="3">
    <source>
        <dbReference type="ARBA" id="ARBA00012261"/>
    </source>
</evidence>
<dbReference type="HAMAP" id="MF_00182">
    <property type="entry name" value="Formyl_trans"/>
    <property type="match status" value="1"/>
</dbReference>
<dbReference type="Pfam" id="PF02911">
    <property type="entry name" value="Formyl_trans_C"/>
    <property type="match status" value="1"/>
</dbReference>
<dbReference type="GO" id="GO:0005829">
    <property type="term" value="C:cytosol"/>
    <property type="evidence" value="ECO:0007669"/>
    <property type="project" value="TreeGrafter"/>
</dbReference>
<comment type="catalytic activity">
    <reaction evidence="7 8">
        <text>L-methionyl-tRNA(fMet) + (6R)-10-formyltetrahydrofolate = N-formyl-L-methionyl-tRNA(fMet) + (6S)-5,6,7,8-tetrahydrofolate + H(+)</text>
        <dbReference type="Rhea" id="RHEA:24380"/>
        <dbReference type="Rhea" id="RHEA-COMP:9952"/>
        <dbReference type="Rhea" id="RHEA-COMP:9953"/>
        <dbReference type="ChEBI" id="CHEBI:15378"/>
        <dbReference type="ChEBI" id="CHEBI:57453"/>
        <dbReference type="ChEBI" id="CHEBI:78530"/>
        <dbReference type="ChEBI" id="CHEBI:78844"/>
        <dbReference type="ChEBI" id="CHEBI:195366"/>
        <dbReference type="EC" id="2.1.2.9"/>
    </reaction>
</comment>
<accession>A0A150LB56</accession>
<evidence type="ECO:0000259" key="10">
    <source>
        <dbReference type="Pfam" id="PF02911"/>
    </source>
</evidence>
<evidence type="ECO:0000256" key="2">
    <source>
        <dbReference type="ARBA" id="ARBA00010699"/>
    </source>
</evidence>
<comment type="similarity">
    <text evidence="2 8">Belongs to the Fmt family.</text>
</comment>
<dbReference type="CDD" id="cd08704">
    <property type="entry name" value="Met_tRNA_FMT_C"/>
    <property type="match status" value="1"/>
</dbReference>
<dbReference type="PROSITE" id="PS00373">
    <property type="entry name" value="GART"/>
    <property type="match status" value="1"/>
</dbReference>
<evidence type="ECO:0000256" key="5">
    <source>
        <dbReference type="ARBA" id="ARBA00022679"/>
    </source>
</evidence>
<dbReference type="EMBL" id="LQYT01000130">
    <property type="protein sequence ID" value="KYD09495.1"/>
    <property type="molecule type" value="Genomic_DNA"/>
</dbReference>
<comment type="caution">
    <text evidence="11">The sequence shown here is derived from an EMBL/GenBank/DDBJ whole genome shotgun (WGS) entry which is preliminary data.</text>
</comment>
<dbReference type="NCBIfam" id="TIGR00460">
    <property type="entry name" value="fmt"/>
    <property type="match status" value="1"/>
</dbReference>
<name>A0A150LB56_9BACI</name>
<dbReference type="SUPFAM" id="SSF50486">
    <property type="entry name" value="FMT C-terminal domain-like"/>
    <property type="match status" value="1"/>
</dbReference>
<dbReference type="InterPro" id="IPR005793">
    <property type="entry name" value="Formyl_trans_C"/>
</dbReference>
<dbReference type="Gene3D" id="3.40.50.170">
    <property type="entry name" value="Formyl transferase, N-terminal domain"/>
    <property type="match status" value="1"/>
</dbReference>
<dbReference type="OrthoDB" id="9802815at2"/>
<dbReference type="PANTHER" id="PTHR11138:SF5">
    <property type="entry name" value="METHIONYL-TRNA FORMYLTRANSFERASE, MITOCHONDRIAL"/>
    <property type="match status" value="1"/>
</dbReference>
<dbReference type="Pfam" id="PF00551">
    <property type="entry name" value="Formyl_trans_N"/>
    <property type="match status" value="1"/>
</dbReference>
<evidence type="ECO:0000256" key="6">
    <source>
        <dbReference type="ARBA" id="ARBA00022917"/>
    </source>
</evidence>
<dbReference type="InterPro" id="IPR001555">
    <property type="entry name" value="GART_AS"/>
</dbReference>
<gene>
    <name evidence="8" type="primary">fmt</name>
    <name evidence="11" type="ORF">B4135_3819</name>
</gene>
<keyword evidence="5 8" id="KW-0808">Transferase</keyword>
<dbReference type="InterPro" id="IPR002376">
    <property type="entry name" value="Formyl_transf_N"/>
</dbReference>
<evidence type="ECO:0000256" key="4">
    <source>
        <dbReference type="ARBA" id="ARBA00016014"/>
    </source>
</evidence>
<dbReference type="InterPro" id="IPR036477">
    <property type="entry name" value="Formyl_transf_N_sf"/>
</dbReference>
<organism evidence="11 12">
    <name type="scientific">Caldibacillus debilis</name>
    <dbReference type="NCBI Taxonomy" id="301148"/>
    <lineage>
        <taxon>Bacteria</taxon>
        <taxon>Bacillati</taxon>
        <taxon>Bacillota</taxon>
        <taxon>Bacilli</taxon>
        <taxon>Bacillales</taxon>
        <taxon>Bacillaceae</taxon>
        <taxon>Caldibacillus</taxon>
    </lineage>
</organism>
<dbReference type="FunFam" id="3.40.50.170:FF:000004">
    <property type="entry name" value="Methionyl-tRNA formyltransferase"/>
    <property type="match status" value="1"/>
</dbReference>
<comment type="function">
    <text evidence="1 8">Attaches a formyl group to the free amino group of methionyl-tRNA(fMet). The formyl group appears to play a dual role in the initiator identity of N-formylmethionyl-tRNA by promoting its recognition by IF2 and preventing the misappropriation of this tRNA by the elongation apparatus.</text>
</comment>
<dbReference type="PATRIC" id="fig|301148.3.peg.1864"/>
<dbReference type="SUPFAM" id="SSF53328">
    <property type="entry name" value="Formyltransferase"/>
    <property type="match status" value="1"/>
</dbReference>
<evidence type="ECO:0000256" key="1">
    <source>
        <dbReference type="ARBA" id="ARBA00002606"/>
    </source>
</evidence>
<dbReference type="InterPro" id="IPR037022">
    <property type="entry name" value="Formyl_trans_C_sf"/>
</dbReference>
<dbReference type="InterPro" id="IPR011034">
    <property type="entry name" value="Formyl_transferase-like_C_sf"/>
</dbReference>
<evidence type="ECO:0000313" key="12">
    <source>
        <dbReference type="Proteomes" id="UP000075683"/>
    </source>
</evidence>
<dbReference type="Gene3D" id="3.10.25.10">
    <property type="entry name" value="Formyl transferase, C-terminal domain"/>
    <property type="match status" value="1"/>
</dbReference>
<reference evidence="11 12" key="1">
    <citation type="submission" date="2016-01" db="EMBL/GenBank/DDBJ databases">
        <title>Draft Genome Sequences of Seven Thermophilic Sporeformers Isolated from Foods.</title>
        <authorList>
            <person name="Berendsen E.M."/>
            <person name="Wells-Bennik M.H."/>
            <person name="Krawcyk A.O."/>
            <person name="De Jong A."/>
            <person name="Holsappel S."/>
            <person name="Eijlander R.T."/>
            <person name="Kuipers O.P."/>
        </authorList>
    </citation>
    <scope>NUCLEOTIDE SEQUENCE [LARGE SCALE GENOMIC DNA]</scope>
    <source>
        <strain evidence="11 12">B4135</strain>
    </source>
</reference>
<dbReference type="PANTHER" id="PTHR11138">
    <property type="entry name" value="METHIONYL-TRNA FORMYLTRANSFERASE"/>
    <property type="match status" value="1"/>
</dbReference>
<feature type="binding site" evidence="8">
    <location>
        <begin position="110"/>
        <end position="113"/>
    </location>
    <ligand>
        <name>(6S)-5,6,7,8-tetrahydrofolate</name>
        <dbReference type="ChEBI" id="CHEBI:57453"/>
    </ligand>
</feature>
<dbReference type="STRING" id="301148.B4135_3819"/>
<dbReference type="CDD" id="cd08646">
    <property type="entry name" value="FMT_core_Met-tRNA-FMT_N"/>
    <property type="match status" value="1"/>
</dbReference>
<evidence type="ECO:0000313" key="11">
    <source>
        <dbReference type="EMBL" id="KYD09495.1"/>
    </source>
</evidence>